<dbReference type="Proteomes" id="UP000828390">
    <property type="component" value="Unassembled WGS sequence"/>
</dbReference>
<protein>
    <submittedName>
        <fullName evidence="1">Uncharacterized protein</fullName>
    </submittedName>
</protein>
<proteinExistence type="predicted"/>
<gene>
    <name evidence="1" type="ORF">DPMN_065547</name>
</gene>
<evidence type="ECO:0000313" key="2">
    <source>
        <dbReference type="Proteomes" id="UP000828390"/>
    </source>
</evidence>
<dbReference type="AlphaFoldDB" id="A0A9D3YVL1"/>
<keyword evidence="2" id="KW-1185">Reference proteome</keyword>
<reference evidence="1" key="1">
    <citation type="journal article" date="2019" name="bioRxiv">
        <title>The Genome of the Zebra Mussel, Dreissena polymorpha: A Resource for Invasive Species Research.</title>
        <authorList>
            <person name="McCartney M.A."/>
            <person name="Auch B."/>
            <person name="Kono T."/>
            <person name="Mallez S."/>
            <person name="Zhang Y."/>
            <person name="Obille A."/>
            <person name="Becker A."/>
            <person name="Abrahante J.E."/>
            <person name="Garbe J."/>
            <person name="Badalamenti J.P."/>
            <person name="Herman A."/>
            <person name="Mangelson H."/>
            <person name="Liachko I."/>
            <person name="Sullivan S."/>
            <person name="Sone E.D."/>
            <person name="Koren S."/>
            <person name="Silverstein K.A.T."/>
            <person name="Beckman K.B."/>
            <person name="Gohl D.M."/>
        </authorList>
    </citation>
    <scope>NUCLEOTIDE SEQUENCE</scope>
    <source>
        <strain evidence="1">Duluth1</strain>
        <tissue evidence="1">Whole animal</tissue>
    </source>
</reference>
<name>A0A9D3YVL1_DREPO</name>
<comment type="caution">
    <text evidence="1">The sequence shown here is derived from an EMBL/GenBank/DDBJ whole genome shotgun (WGS) entry which is preliminary data.</text>
</comment>
<reference evidence="1" key="2">
    <citation type="submission" date="2020-11" db="EMBL/GenBank/DDBJ databases">
        <authorList>
            <person name="McCartney M.A."/>
            <person name="Auch B."/>
            <person name="Kono T."/>
            <person name="Mallez S."/>
            <person name="Becker A."/>
            <person name="Gohl D.M."/>
            <person name="Silverstein K.A.T."/>
            <person name="Koren S."/>
            <person name="Bechman K.B."/>
            <person name="Herman A."/>
            <person name="Abrahante J.E."/>
            <person name="Garbe J."/>
        </authorList>
    </citation>
    <scope>NUCLEOTIDE SEQUENCE</scope>
    <source>
        <strain evidence="1">Duluth1</strain>
        <tissue evidence="1">Whole animal</tissue>
    </source>
</reference>
<accession>A0A9D3YVL1</accession>
<organism evidence="1 2">
    <name type="scientific">Dreissena polymorpha</name>
    <name type="common">Zebra mussel</name>
    <name type="synonym">Mytilus polymorpha</name>
    <dbReference type="NCBI Taxonomy" id="45954"/>
    <lineage>
        <taxon>Eukaryota</taxon>
        <taxon>Metazoa</taxon>
        <taxon>Spiralia</taxon>
        <taxon>Lophotrochozoa</taxon>
        <taxon>Mollusca</taxon>
        <taxon>Bivalvia</taxon>
        <taxon>Autobranchia</taxon>
        <taxon>Heteroconchia</taxon>
        <taxon>Euheterodonta</taxon>
        <taxon>Imparidentia</taxon>
        <taxon>Neoheterodontei</taxon>
        <taxon>Myida</taxon>
        <taxon>Dreissenoidea</taxon>
        <taxon>Dreissenidae</taxon>
        <taxon>Dreissena</taxon>
    </lineage>
</organism>
<sequence length="221" mass="25412">MADIAVKSGKVCIQDSNDFYAWTQSEFCTMSNVKFVFVDTAKCQEKANALSQLKLKPVRGTMKVHAVKGKGNSMIAIRNTSCYCQECINPETSCKTWMDEFTINEDTNTSIMQTQDERNSSNKNTERVNVKENDYVAAKYLDNWYVGKVLDVDGEDNTVKISFFEHKKKAFQWSYRPDIIWVDHDQILCKVTKQTPVGKSKRMLQILPTDMKLGEDMFDHQ</sequence>
<dbReference type="EMBL" id="JAIWYP010000014">
    <property type="protein sequence ID" value="KAH3706166.1"/>
    <property type="molecule type" value="Genomic_DNA"/>
</dbReference>
<evidence type="ECO:0000313" key="1">
    <source>
        <dbReference type="EMBL" id="KAH3706166.1"/>
    </source>
</evidence>